<dbReference type="PANTHER" id="PTHR43861:SF1">
    <property type="entry name" value="TRANS-ACONITATE 2-METHYLTRANSFERASE"/>
    <property type="match status" value="1"/>
</dbReference>
<dbReference type="InterPro" id="IPR025714">
    <property type="entry name" value="Methyltranfer_dom"/>
</dbReference>
<dbReference type="EMBL" id="MUMY01000001">
    <property type="protein sequence ID" value="ONM50442.1"/>
    <property type="molecule type" value="Genomic_DNA"/>
</dbReference>
<dbReference type="Pfam" id="PF13847">
    <property type="entry name" value="Methyltransf_31"/>
    <property type="match status" value="1"/>
</dbReference>
<gene>
    <name evidence="2" type="ORF">B0T46_00500</name>
</gene>
<keyword evidence="3" id="KW-1185">Reference proteome</keyword>
<dbReference type="InterPro" id="IPR029063">
    <property type="entry name" value="SAM-dependent_MTases_sf"/>
</dbReference>
<dbReference type="AlphaFoldDB" id="A0A1W0B870"/>
<dbReference type="Proteomes" id="UP000188836">
    <property type="component" value="Unassembled WGS sequence"/>
</dbReference>
<dbReference type="PANTHER" id="PTHR43861">
    <property type="entry name" value="TRANS-ACONITATE 2-METHYLTRANSFERASE-RELATED"/>
    <property type="match status" value="1"/>
</dbReference>
<feature type="domain" description="Methyltransferase" evidence="1">
    <location>
        <begin position="47"/>
        <end position="154"/>
    </location>
</feature>
<sequence length="279" mass="30167">MAHISNTEQFQVWNGADGHHWADHHVRYDTMASGYNEHLFEAAALGEHSHVLDIGCGTGQTTRTAARMAHRGQVVGLDLSEPMLVRARQIAESEKLTNVTFEQGDAQVHQFTVDRFDAVISRAGVMFFADSVAAFTNIATAVKPGGRLVFTCHREPGDSVAAIFAALAEHLPTSGFAVLAPGSTDFADPDQVRDVLTAAGFAAVTATGFETRAVLGRDRRDATEFLFDAQLRSFVAGADAMAVRKAKAAVEATLRPHETDLVWIPVRGWLYTAHKPARG</sequence>
<evidence type="ECO:0000313" key="2">
    <source>
        <dbReference type="EMBL" id="ONM50442.1"/>
    </source>
</evidence>
<dbReference type="SUPFAM" id="SSF53335">
    <property type="entry name" value="S-adenosyl-L-methionine-dependent methyltransferases"/>
    <property type="match status" value="1"/>
</dbReference>
<dbReference type="OrthoDB" id="9777638at2"/>
<protein>
    <recommendedName>
        <fullName evidence="1">Methyltransferase domain-containing protein</fullName>
    </recommendedName>
</protein>
<organism evidence="2 3">
    <name type="scientific">Nocardia donostiensis</name>
    <dbReference type="NCBI Taxonomy" id="1538463"/>
    <lineage>
        <taxon>Bacteria</taxon>
        <taxon>Bacillati</taxon>
        <taxon>Actinomycetota</taxon>
        <taxon>Actinomycetes</taxon>
        <taxon>Mycobacteriales</taxon>
        <taxon>Nocardiaceae</taxon>
        <taxon>Nocardia</taxon>
    </lineage>
</organism>
<proteinExistence type="predicted"/>
<dbReference type="STRING" id="1538463.B0T36_01655"/>
<dbReference type="Gene3D" id="3.40.50.150">
    <property type="entry name" value="Vaccinia Virus protein VP39"/>
    <property type="match status" value="1"/>
</dbReference>
<comment type="caution">
    <text evidence="2">The sequence shown here is derived from an EMBL/GenBank/DDBJ whole genome shotgun (WGS) entry which is preliminary data.</text>
</comment>
<accession>A0A1W0B870</accession>
<evidence type="ECO:0000313" key="3">
    <source>
        <dbReference type="Proteomes" id="UP000188836"/>
    </source>
</evidence>
<reference evidence="2 3" key="1">
    <citation type="journal article" date="2016" name="Antonie Van Leeuwenhoek">
        <title>Nocardia donostiensis sp. nov., isolated from human respiratory specimens.</title>
        <authorList>
            <person name="Ercibengoa M."/>
            <person name="Bell M."/>
            <person name="Marimon J.M."/>
            <person name="Humrighouse B."/>
            <person name="Klenk H.P."/>
            <person name="Potter G."/>
            <person name="Perez-Trallero E."/>
        </authorList>
    </citation>
    <scope>NUCLEOTIDE SEQUENCE [LARGE SCALE GENOMIC DNA]</scope>
    <source>
        <strain evidence="2 3">X1655</strain>
    </source>
</reference>
<name>A0A1W0B870_9NOCA</name>
<dbReference type="RefSeq" id="WP_077114261.1">
    <property type="nucleotide sequence ID" value="NZ_MUKP01000028.1"/>
</dbReference>
<evidence type="ECO:0000259" key="1">
    <source>
        <dbReference type="Pfam" id="PF13847"/>
    </source>
</evidence>
<dbReference type="CDD" id="cd02440">
    <property type="entry name" value="AdoMet_MTases"/>
    <property type="match status" value="1"/>
</dbReference>